<evidence type="ECO:0000256" key="7">
    <source>
        <dbReference type="PIRSR" id="PIRSR602481-1"/>
    </source>
</evidence>
<keyword evidence="2" id="KW-0678">Repressor</keyword>
<dbReference type="InterPro" id="IPR043135">
    <property type="entry name" value="Fur_C"/>
</dbReference>
<dbReference type="EMBL" id="CP002691">
    <property type="protein sequence ID" value="AEE49246.1"/>
    <property type="molecule type" value="Genomic_DNA"/>
</dbReference>
<feature type="binding site" evidence="8">
    <location>
        <position position="91"/>
    </location>
    <ligand>
        <name>Fe cation</name>
        <dbReference type="ChEBI" id="CHEBI:24875"/>
    </ligand>
</feature>
<dbReference type="Gene3D" id="3.30.1490.190">
    <property type="match status" value="1"/>
</dbReference>
<dbReference type="eggNOG" id="COG0735">
    <property type="taxonomic scope" value="Bacteria"/>
</dbReference>
<keyword evidence="6" id="KW-0804">Transcription</keyword>
<feature type="binding site" evidence="7">
    <location>
        <position position="97"/>
    </location>
    <ligand>
        <name>Zn(2+)</name>
        <dbReference type="ChEBI" id="CHEBI:29105"/>
    </ligand>
</feature>
<evidence type="ECO:0000256" key="4">
    <source>
        <dbReference type="ARBA" id="ARBA00023015"/>
    </source>
</evidence>
<feature type="binding site" evidence="7">
    <location>
        <position position="136"/>
    </location>
    <ligand>
        <name>Zn(2+)</name>
        <dbReference type="ChEBI" id="CHEBI:29105"/>
    </ligand>
</feature>
<dbReference type="InterPro" id="IPR036388">
    <property type="entry name" value="WH-like_DNA-bd_sf"/>
</dbReference>
<gene>
    <name evidence="9" type="ordered locus">Halhy_1351</name>
</gene>
<dbReference type="STRING" id="760192.Halhy_1351"/>
<evidence type="ECO:0000313" key="10">
    <source>
        <dbReference type="Proteomes" id="UP000008461"/>
    </source>
</evidence>
<dbReference type="GO" id="GO:1900376">
    <property type="term" value="P:regulation of secondary metabolite biosynthetic process"/>
    <property type="evidence" value="ECO:0007669"/>
    <property type="project" value="TreeGrafter"/>
</dbReference>
<dbReference type="GO" id="GO:0000976">
    <property type="term" value="F:transcription cis-regulatory region binding"/>
    <property type="evidence" value="ECO:0007669"/>
    <property type="project" value="TreeGrafter"/>
</dbReference>
<evidence type="ECO:0000256" key="3">
    <source>
        <dbReference type="ARBA" id="ARBA00022833"/>
    </source>
</evidence>
<dbReference type="GO" id="GO:0003700">
    <property type="term" value="F:DNA-binding transcription factor activity"/>
    <property type="evidence" value="ECO:0007669"/>
    <property type="project" value="InterPro"/>
</dbReference>
<dbReference type="Gene3D" id="1.10.10.10">
    <property type="entry name" value="Winged helix-like DNA-binding domain superfamily/Winged helix DNA-binding domain"/>
    <property type="match status" value="1"/>
</dbReference>
<keyword evidence="4" id="KW-0805">Transcription regulation</keyword>
<comment type="similarity">
    <text evidence="1">Belongs to the Fur family.</text>
</comment>
<keyword evidence="7" id="KW-0479">Metal-binding</keyword>
<dbReference type="KEGG" id="hhy:Halhy_1351"/>
<dbReference type="Proteomes" id="UP000008461">
    <property type="component" value="Chromosome"/>
</dbReference>
<sequence>MASNAQHLLKSHQLRLTDMRMKVLDLFLARAEALSQNDLEQQLGKVDRITLYRTLRTFEEQGLIHKAMDGTDKQKYALCQHDCGQGAHHDHHAHFHCDTCGKTICVEDIAAPLIAPPPGFSVSETHLVIRGQCDQCH</sequence>
<evidence type="ECO:0000256" key="1">
    <source>
        <dbReference type="ARBA" id="ARBA00007957"/>
    </source>
</evidence>
<protein>
    <submittedName>
        <fullName evidence="9">Ferric uptake regulator, Fur family</fullName>
    </submittedName>
</protein>
<proteinExistence type="inferred from homology"/>
<comment type="cofactor">
    <cofactor evidence="7">
        <name>Zn(2+)</name>
        <dbReference type="ChEBI" id="CHEBI:29105"/>
    </cofactor>
    <text evidence="7">Binds 1 zinc ion per subunit.</text>
</comment>
<comment type="cofactor">
    <cofactor evidence="8">
        <name>Mn(2+)</name>
        <dbReference type="ChEBI" id="CHEBI:29035"/>
    </cofactor>
    <cofactor evidence="8">
        <name>Fe(2+)</name>
        <dbReference type="ChEBI" id="CHEBI:29033"/>
    </cofactor>
    <text evidence="8">Binds 1 Mn(2+) or Fe(2+) ion per subunit.</text>
</comment>
<evidence type="ECO:0000256" key="6">
    <source>
        <dbReference type="ARBA" id="ARBA00023163"/>
    </source>
</evidence>
<dbReference type="AlphaFoldDB" id="F4KW58"/>
<dbReference type="InterPro" id="IPR036390">
    <property type="entry name" value="WH_DNA-bd_sf"/>
</dbReference>
<dbReference type="Pfam" id="PF01475">
    <property type="entry name" value="FUR"/>
    <property type="match status" value="1"/>
</dbReference>
<name>F4KW58_HALH1</name>
<feature type="binding site" evidence="7">
    <location>
        <position position="133"/>
    </location>
    <ligand>
        <name>Zn(2+)</name>
        <dbReference type="ChEBI" id="CHEBI:29105"/>
    </ligand>
</feature>
<reference evidence="9 10" key="1">
    <citation type="journal article" date="2011" name="Stand. Genomic Sci.">
        <title>Complete genome sequence of Haliscomenobacter hydrossis type strain (O).</title>
        <authorList>
            <consortium name="US DOE Joint Genome Institute (JGI-PGF)"/>
            <person name="Daligault H."/>
            <person name="Lapidus A."/>
            <person name="Zeytun A."/>
            <person name="Nolan M."/>
            <person name="Lucas S."/>
            <person name="Del Rio T.G."/>
            <person name="Tice H."/>
            <person name="Cheng J.F."/>
            <person name="Tapia R."/>
            <person name="Han C."/>
            <person name="Goodwin L."/>
            <person name="Pitluck S."/>
            <person name="Liolios K."/>
            <person name="Pagani I."/>
            <person name="Ivanova N."/>
            <person name="Huntemann M."/>
            <person name="Mavromatis K."/>
            <person name="Mikhailova N."/>
            <person name="Pati A."/>
            <person name="Chen A."/>
            <person name="Palaniappan K."/>
            <person name="Land M."/>
            <person name="Hauser L."/>
            <person name="Brambilla E.M."/>
            <person name="Rohde M."/>
            <person name="Verbarg S."/>
            <person name="Goker M."/>
            <person name="Bristow J."/>
            <person name="Eisen J.A."/>
            <person name="Markowitz V."/>
            <person name="Hugenholtz P."/>
            <person name="Kyrpides N.C."/>
            <person name="Klenk H.P."/>
            <person name="Woyke T."/>
        </authorList>
    </citation>
    <scope>NUCLEOTIDE SEQUENCE [LARGE SCALE GENOMIC DNA]</scope>
    <source>
        <strain evidence="10">ATCC 27775 / DSM 1100 / LMG 10767 / O</strain>
    </source>
</reference>
<evidence type="ECO:0000256" key="5">
    <source>
        <dbReference type="ARBA" id="ARBA00023125"/>
    </source>
</evidence>
<dbReference type="HOGENOM" id="CLU_096072_6_1_10"/>
<dbReference type="SUPFAM" id="SSF46785">
    <property type="entry name" value="Winged helix' DNA-binding domain"/>
    <property type="match status" value="1"/>
</dbReference>
<dbReference type="PANTHER" id="PTHR33202">
    <property type="entry name" value="ZINC UPTAKE REGULATION PROTEIN"/>
    <property type="match status" value="1"/>
</dbReference>
<keyword evidence="5" id="KW-0238">DNA-binding</keyword>
<organism evidence="9 10">
    <name type="scientific">Haliscomenobacter hydrossis (strain ATCC 27775 / DSM 1100 / LMG 10767 / O)</name>
    <dbReference type="NCBI Taxonomy" id="760192"/>
    <lineage>
        <taxon>Bacteria</taxon>
        <taxon>Pseudomonadati</taxon>
        <taxon>Bacteroidota</taxon>
        <taxon>Saprospiria</taxon>
        <taxon>Saprospirales</taxon>
        <taxon>Haliscomenobacteraceae</taxon>
        <taxon>Haliscomenobacter</taxon>
    </lineage>
</organism>
<keyword evidence="10" id="KW-1185">Reference proteome</keyword>
<keyword evidence="8" id="KW-0408">Iron</keyword>
<dbReference type="GO" id="GO:0008270">
    <property type="term" value="F:zinc ion binding"/>
    <property type="evidence" value="ECO:0007669"/>
    <property type="project" value="TreeGrafter"/>
</dbReference>
<dbReference type="RefSeq" id="WP_013763800.1">
    <property type="nucleotide sequence ID" value="NC_015510.1"/>
</dbReference>
<feature type="binding site" evidence="7">
    <location>
        <position position="100"/>
    </location>
    <ligand>
        <name>Zn(2+)</name>
        <dbReference type="ChEBI" id="CHEBI:29105"/>
    </ligand>
</feature>
<dbReference type="PANTHER" id="PTHR33202:SF22">
    <property type="entry name" value="HYDROGEN PEROXIDE SENSITIVE REPRESSOR"/>
    <property type="match status" value="1"/>
</dbReference>
<dbReference type="InterPro" id="IPR002481">
    <property type="entry name" value="FUR"/>
</dbReference>
<accession>F4KW58</accession>
<dbReference type="GO" id="GO:0045892">
    <property type="term" value="P:negative regulation of DNA-templated transcription"/>
    <property type="evidence" value="ECO:0007669"/>
    <property type="project" value="TreeGrafter"/>
</dbReference>
<keyword evidence="3 7" id="KW-0862">Zinc</keyword>
<evidence type="ECO:0000256" key="8">
    <source>
        <dbReference type="PIRSR" id="PIRSR602481-2"/>
    </source>
</evidence>
<reference key="2">
    <citation type="submission" date="2011-04" db="EMBL/GenBank/DDBJ databases">
        <title>Complete sequence of chromosome of Haliscomenobacter hydrossis DSM 1100.</title>
        <authorList>
            <consortium name="US DOE Joint Genome Institute (JGI-PGF)"/>
            <person name="Lucas S."/>
            <person name="Han J."/>
            <person name="Lapidus A."/>
            <person name="Bruce D."/>
            <person name="Goodwin L."/>
            <person name="Pitluck S."/>
            <person name="Peters L."/>
            <person name="Kyrpides N."/>
            <person name="Mavromatis K."/>
            <person name="Ivanova N."/>
            <person name="Ovchinnikova G."/>
            <person name="Pagani I."/>
            <person name="Daligault H."/>
            <person name="Detter J.C."/>
            <person name="Han C."/>
            <person name="Land M."/>
            <person name="Hauser L."/>
            <person name="Markowitz V."/>
            <person name="Cheng J.-F."/>
            <person name="Hugenholtz P."/>
            <person name="Woyke T."/>
            <person name="Wu D."/>
            <person name="Verbarg S."/>
            <person name="Frueling A."/>
            <person name="Brambilla E."/>
            <person name="Klenk H.-P."/>
            <person name="Eisen J.A."/>
        </authorList>
    </citation>
    <scope>NUCLEOTIDE SEQUENCE</scope>
    <source>
        <strain>DSM 1100</strain>
    </source>
</reference>
<evidence type="ECO:0000256" key="2">
    <source>
        <dbReference type="ARBA" id="ARBA00022491"/>
    </source>
</evidence>
<evidence type="ECO:0000313" key="9">
    <source>
        <dbReference type="EMBL" id="AEE49246.1"/>
    </source>
</evidence>